<organism evidence="1">
    <name type="scientific">uncultured bacterium contig00024</name>
    <dbReference type="NCBI Taxonomy" id="1181513"/>
    <lineage>
        <taxon>Bacteria</taxon>
        <taxon>environmental samples</taxon>
    </lineage>
</organism>
<accession>A0A806KGG2</accession>
<sequence length="45" mass="5147">MRDKILQTDYFHGAAESPPLNNLPFVRDPKGRTSVLVCFLFSLHD</sequence>
<protein>
    <submittedName>
        <fullName evidence="1">Uncharacterized protein</fullName>
    </submittedName>
</protein>
<dbReference type="AlphaFoldDB" id="A0A806KGG2"/>
<evidence type="ECO:0000313" key="1">
    <source>
        <dbReference type="EMBL" id="AGS52073.1"/>
    </source>
</evidence>
<name>A0A806KGG2_9BACT</name>
<reference evidence="1" key="1">
    <citation type="submission" date="2012-03" db="EMBL/GenBank/DDBJ databases">
        <title>Functional metagenomics reveals considerable lignocellulase gene clusters in the gut microbiome of a wood-feeding higher termite.</title>
        <authorList>
            <person name="Liu N."/>
        </authorList>
    </citation>
    <scope>NUCLEOTIDE SEQUENCE</scope>
</reference>
<dbReference type="EMBL" id="JQ844181">
    <property type="protein sequence ID" value="AGS52073.1"/>
    <property type="molecule type" value="Genomic_DNA"/>
</dbReference>
<proteinExistence type="predicted"/>